<sequence length="165" mass="18634">WLFCLESSGVNVSTDATISFYKDGYDRREYLITDESILGDYSQDIPLFLSLTSETDIVTVIVKDQNYNEISGALVSIQEWNIGTNTYSDVGMFTTNEAGSGIINLELYNRWYRAIVTYNGIIVEVTEPEKLADTTWPITIQLEVDNPYSLFDSISKGLMELVILL</sequence>
<comment type="caution">
    <text evidence="1">The sequence shown here is derived from an EMBL/GenBank/DDBJ whole genome shotgun (WGS) entry which is preliminary data.</text>
</comment>
<dbReference type="AlphaFoldDB" id="X1CUK7"/>
<gene>
    <name evidence="1" type="ORF">S01H4_49093</name>
</gene>
<organism evidence="1">
    <name type="scientific">marine sediment metagenome</name>
    <dbReference type="NCBI Taxonomy" id="412755"/>
    <lineage>
        <taxon>unclassified sequences</taxon>
        <taxon>metagenomes</taxon>
        <taxon>ecological metagenomes</taxon>
    </lineage>
</organism>
<evidence type="ECO:0000313" key="1">
    <source>
        <dbReference type="EMBL" id="GAG96652.1"/>
    </source>
</evidence>
<accession>X1CUK7</accession>
<reference evidence="1" key="1">
    <citation type="journal article" date="2014" name="Front. Microbiol.">
        <title>High frequency of phylogenetically diverse reductive dehalogenase-homologous genes in deep subseafloor sedimentary metagenomes.</title>
        <authorList>
            <person name="Kawai M."/>
            <person name="Futagami T."/>
            <person name="Toyoda A."/>
            <person name="Takaki Y."/>
            <person name="Nishi S."/>
            <person name="Hori S."/>
            <person name="Arai W."/>
            <person name="Tsubouchi T."/>
            <person name="Morono Y."/>
            <person name="Uchiyama I."/>
            <person name="Ito T."/>
            <person name="Fujiyama A."/>
            <person name="Inagaki F."/>
            <person name="Takami H."/>
        </authorList>
    </citation>
    <scope>NUCLEOTIDE SEQUENCE</scope>
    <source>
        <strain evidence="1">Expedition CK06-06</strain>
    </source>
</reference>
<protein>
    <submittedName>
        <fullName evidence="1">Uncharacterized protein</fullName>
    </submittedName>
</protein>
<name>X1CUK7_9ZZZZ</name>
<feature type="non-terminal residue" evidence="1">
    <location>
        <position position="1"/>
    </location>
</feature>
<dbReference type="EMBL" id="BART01027733">
    <property type="protein sequence ID" value="GAG96652.1"/>
    <property type="molecule type" value="Genomic_DNA"/>
</dbReference>
<proteinExistence type="predicted"/>